<comment type="caution">
    <text evidence="1">The sequence shown here is derived from an EMBL/GenBank/DDBJ whole genome shotgun (WGS) entry which is preliminary data.</text>
</comment>
<dbReference type="OrthoDB" id="9765926at2"/>
<proteinExistence type="predicted"/>
<dbReference type="RefSeq" id="WP_105247025.1">
    <property type="nucleotide sequence ID" value="NZ_PSZM01000040.1"/>
</dbReference>
<protein>
    <recommendedName>
        <fullName evidence="3">Gliding motility-associated C-terminal domain-containing protein</fullName>
    </recommendedName>
</protein>
<dbReference type="Pfam" id="PF13585">
    <property type="entry name" value="CHU_C"/>
    <property type="match status" value="1"/>
</dbReference>
<dbReference type="EMBL" id="PSZM01000040">
    <property type="protein sequence ID" value="PQL91648.1"/>
    <property type="molecule type" value="Genomic_DNA"/>
</dbReference>
<gene>
    <name evidence="1" type="ORF">C4S77_07550</name>
</gene>
<evidence type="ECO:0000313" key="2">
    <source>
        <dbReference type="Proteomes" id="UP000238042"/>
    </source>
</evidence>
<name>A0A2S8AAM5_9FLAO</name>
<dbReference type="Proteomes" id="UP000238042">
    <property type="component" value="Unassembled WGS sequence"/>
</dbReference>
<organism evidence="1 2">
    <name type="scientific">Apibacter adventoris</name>
    <dbReference type="NCBI Taxonomy" id="1679466"/>
    <lineage>
        <taxon>Bacteria</taxon>
        <taxon>Pseudomonadati</taxon>
        <taxon>Bacteroidota</taxon>
        <taxon>Flavobacteriia</taxon>
        <taxon>Flavobacteriales</taxon>
        <taxon>Weeksellaceae</taxon>
        <taxon>Apibacter</taxon>
    </lineage>
</organism>
<dbReference type="InterPro" id="IPR026341">
    <property type="entry name" value="T9SS_type_B"/>
</dbReference>
<reference evidence="1 2" key="1">
    <citation type="submission" date="2018-02" db="EMBL/GenBank/DDBJ databases">
        <title>Genome sequences of Apibacter spp., gut symbionts of Asian honey bees.</title>
        <authorList>
            <person name="Kwong W.K."/>
            <person name="Steele M.I."/>
            <person name="Moran N.A."/>
        </authorList>
    </citation>
    <scope>NUCLEOTIDE SEQUENCE [LARGE SCALE GENOMIC DNA]</scope>
    <source>
        <strain evidence="2">wkB301</strain>
    </source>
</reference>
<dbReference type="NCBIfam" id="TIGR04131">
    <property type="entry name" value="Bac_Flav_CTERM"/>
    <property type="match status" value="1"/>
</dbReference>
<sequence>MRNLSLFSFFIFFIIVFNNFCNSQTVSPVIIKDHNETKNSINIDCNYKFENKAHGIKFTVEYPEINKPLDYTVSSINYTPYGNFSEGKEIIIDKDDKWSDEIKLPFDFCFYGNTFKSIVVGDNGVISFNAAEYASTECPYTIAGPIPNVSLMRNTIFGAYHDMTNDSKAFGCANIGNCGKITMATYGSKPFRTVVINYFNMNHFNCDNKKSTLQVVLYETTNIIDVFIKDKPLTCAAGNEKQALIGLTNGSEKNPIGIFPPNRNKGIWETQNEAWRFTPKGKIKTSIEWYDDNNNLIGTGESVIVYPSSNTSYKAKILYNTCSETYLTGTIQVLFDKEFPTAKKIDKNKCFDGNFPNKVDFNSLALESIGSQKNVNYSFHNSLDDAINYQNSINGLDNYLMTVDSKTFYLRVEKTKTCITVVPLTIKLFKTPKLRDKQEIQFCSNKNNNPVTLYTKDFSESIENYADWMNVEYYYSYEDAQKQINPINSLEIHLPDKKKLYLRIYNKNYKECSQIITAQFSFPTSIELPTMKITTCGNVKGEYKDLTVYEKLVTDYKKYHFTYHISNKDALKGVNPIDNPKHYPVNTYDVYYVRINNYDNKYCPPIGEIIITEAVTSVESSTKYICDNNDKGKTNVNLNDFFKEMVGSSNISLIGFYYDKNATIPVSNPNVFEISQNFINVYVKFHDFKFNCDFNQPINIYFYNKVKKISTFEICDMGHDGNEKFSLHNLNKIMLDGYPIGTKVTYYNSPTLDSSITDILLTQDTDVYIKVELKNNCFFTYKIRLLLVNHSFAETKDYTVKLCDNNSDNSEIVNLTEYNNFLISNTTGYNFSYFESYDDAHDNLKPIINFTNYAVNFSKTIYVRINDDSSCFNISKLNFQDINTIEAVDYISNLCNYEKRPPINLMDYAKKEMLKSNISNININFYYSKDGAEKELNSDLISDPNKINNYPINSTQSYVWVRFNNTINNCYTIRSIEINIIPLPKLVDSKYLVCDDNFDGIFSIWLEKLKNEVIADTNEYTFSYFHSQQDADDNINPIPYPDKKEFIITSFPKDIYVKATNKFNCSSVKKVILYTLNKIPIDKTPEIINCDEDFDGITTFDLTSVSDQISLVKDVYYEYYHNQSDAQNQINKISNPENYKNINPVNEVVYVRISSRTSSYCPSIGSIKLTVLPVPKSSLKSGYKICPDGETIIIDANTGNVDDFYEWSNGEKGTNLHKITINASGHYWVTITGTNGCKYTYKTFVSEYEKVKIKQIIAGKDYIKIIAEGPKPLEYSMDNITWQKSNTFSNLEPSTYSIYVRSKTSLCKPTTAKGIIFKINNLITPNGDSHNDNWTLCGLDLFDGIPSRLQIFDRYGKLVFEESSTTCFSWNGYYLGRILPTNSYWYIINIADGRKFTGWILLKNYDHL</sequence>
<accession>A0A2S8AAM5</accession>
<evidence type="ECO:0000313" key="1">
    <source>
        <dbReference type="EMBL" id="PQL91648.1"/>
    </source>
</evidence>
<keyword evidence="2" id="KW-1185">Reference proteome</keyword>
<evidence type="ECO:0008006" key="3">
    <source>
        <dbReference type="Google" id="ProtNLM"/>
    </source>
</evidence>